<evidence type="ECO:0000256" key="3">
    <source>
        <dbReference type="ARBA" id="ARBA00022729"/>
    </source>
</evidence>
<evidence type="ECO:0000256" key="2">
    <source>
        <dbReference type="ARBA" id="ARBA00010742"/>
    </source>
</evidence>
<organism evidence="5 6">
    <name type="scientific">Thioalkalivibrio sulfidiphilus (strain HL-EbGR7)</name>
    <dbReference type="NCBI Taxonomy" id="396588"/>
    <lineage>
        <taxon>Bacteria</taxon>
        <taxon>Pseudomonadati</taxon>
        <taxon>Pseudomonadota</taxon>
        <taxon>Gammaproteobacteria</taxon>
        <taxon>Chromatiales</taxon>
        <taxon>Ectothiorhodospiraceae</taxon>
        <taxon>Thioalkalivibrio</taxon>
    </lineage>
</organism>
<dbReference type="STRING" id="396588.Tgr7_1989"/>
<keyword evidence="3" id="KW-0732">Signal</keyword>
<dbReference type="PANTHER" id="PTHR30024">
    <property type="entry name" value="ALIPHATIC SULFONATES-BINDING PROTEIN-RELATED"/>
    <property type="match status" value="1"/>
</dbReference>
<sequence>MAAAEHPGRYPASPSSRQLGLFGLLITLLLVLIACTPAPPEPLRIAAGPFPGYEPLYLARELGLLDPDQVRLVEYAPGSQSLRAYRNGVVDGAALTADEVLLLAREGYDPRIVAVLDYSNGIDVVMARPEITSLAGLRGQRIGVENTALGAYFLSRVLHFAGLTKDDVQLVPTELSEHSRAYGEGRVDAVITYAPQREILSAQGAHQLFDSSLIPGEIVDLLVVRQRALDHQSESVAHLLTGLFGALDHLARDPASSVQRMAPRVSMSEADFARALDELELPDLAQNLRLMQGNPPHLELTLTEIMELMIREGLLEGPVEVSGLIRGDLLNVVQHRAAR</sequence>
<dbReference type="GO" id="GO:0042597">
    <property type="term" value="C:periplasmic space"/>
    <property type="evidence" value="ECO:0007669"/>
    <property type="project" value="UniProtKB-SubCell"/>
</dbReference>
<dbReference type="Pfam" id="PF09084">
    <property type="entry name" value="NMT1"/>
    <property type="match status" value="1"/>
</dbReference>
<dbReference type="EMBL" id="CP001339">
    <property type="protein sequence ID" value="ACL73070.1"/>
    <property type="molecule type" value="Genomic_DNA"/>
</dbReference>
<gene>
    <name evidence="5" type="ordered locus">Tgr7_1989</name>
</gene>
<accession>B8GT55</accession>
<name>B8GT55_THISH</name>
<dbReference type="Gene3D" id="3.40.190.10">
    <property type="entry name" value="Periplasmic binding protein-like II"/>
    <property type="match status" value="2"/>
</dbReference>
<comment type="similarity">
    <text evidence="2">Belongs to the bacterial solute-binding protein SsuA/TauA family.</text>
</comment>
<dbReference type="SUPFAM" id="SSF53850">
    <property type="entry name" value="Periplasmic binding protein-like II"/>
    <property type="match status" value="1"/>
</dbReference>
<proteinExistence type="inferred from homology"/>
<dbReference type="Proteomes" id="UP000002383">
    <property type="component" value="Chromosome"/>
</dbReference>
<dbReference type="KEGG" id="tgr:Tgr7_1989"/>
<evidence type="ECO:0000313" key="6">
    <source>
        <dbReference type="Proteomes" id="UP000002383"/>
    </source>
</evidence>
<dbReference type="InterPro" id="IPR015168">
    <property type="entry name" value="SsuA/THI5"/>
</dbReference>
<dbReference type="RefSeq" id="WP_012638549.1">
    <property type="nucleotide sequence ID" value="NC_011901.1"/>
</dbReference>
<evidence type="ECO:0000259" key="4">
    <source>
        <dbReference type="Pfam" id="PF09084"/>
    </source>
</evidence>
<dbReference type="HOGENOM" id="CLU_028871_3_2_6"/>
<dbReference type="eggNOG" id="COG0715">
    <property type="taxonomic scope" value="Bacteria"/>
</dbReference>
<protein>
    <submittedName>
        <fullName evidence="5">Nitrate/sulfonate/bicarbonate ABC transporter</fullName>
    </submittedName>
</protein>
<feature type="domain" description="SsuA/THI5-like" evidence="4">
    <location>
        <begin position="55"/>
        <end position="254"/>
    </location>
</feature>
<evidence type="ECO:0000313" key="5">
    <source>
        <dbReference type="EMBL" id="ACL73070.1"/>
    </source>
</evidence>
<comment type="subcellular location">
    <subcellularLocation>
        <location evidence="1">Periplasm</location>
    </subcellularLocation>
</comment>
<dbReference type="AlphaFoldDB" id="B8GT55"/>
<dbReference type="PANTHER" id="PTHR30024:SF47">
    <property type="entry name" value="TAURINE-BINDING PERIPLASMIC PROTEIN"/>
    <property type="match status" value="1"/>
</dbReference>
<evidence type="ECO:0000256" key="1">
    <source>
        <dbReference type="ARBA" id="ARBA00004418"/>
    </source>
</evidence>
<keyword evidence="6" id="KW-1185">Reference proteome</keyword>
<reference evidence="5 6" key="1">
    <citation type="journal article" date="2011" name="Stand. Genomic Sci.">
        <title>Complete genome sequence of 'Thioalkalivibrio sulfidophilus' HL-EbGr7.</title>
        <authorList>
            <person name="Muyzer G."/>
            <person name="Sorokin D.Y."/>
            <person name="Mavromatis K."/>
            <person name="Lapidus A."/>
            <person name="Clum A."/>
            <person name="Ivanova N."/>
            <person name="Pati A."/>
            <person name="d'Haeseleer P."/>
            <person name="Woyke T."/>
            <person name="Kyrpides N.C."/>
        </authorList>
    </citation>
    <scope>NUCLEOTIDE SEQUENCE [LARGE SCALE GENOMIC DNA]</scope>
    <source>
        <strain evidence="5 6">HL-EbGR7</strain>
    </source>
</reference>